<sequence length="141" mass="15735">MHMDDSLGVLRVFGDTFWILLGVGWLTTSEVPLIKVESEASRVSTSNSAQNEVLTVLTSQQMKEWQDAWDEGDKQEVENHGTSLHDAFWGKLKLAAERKVGAAAAERFCKAFQQIHKKLVREELSLDAARSFINLSKGSAE</sequence>
<name>A0A6A1VRL3_9ROSI</name>
<dbReference type="PANTHER" id="PTHR35312:SF1">
    <property type="entry name" value="OS07G0641800 PROTEIN"/>
    <property type="match status" value="1"/>
</dbReference>
<dbReference type="AlphaFoldDB" id="A0A6A1VRL3"/>
<proteinExistence type="predicted"/>
<evidence type="ECO:0000313" key="1">
    <source>
        <dbReference type="EMBL" id="KAB1215568.1"/>
    </source>
</evidence>
<organism evidence="2 3">
    <name type="scientific">Morella rubra</name>
    <name type="common">Chinese bayberry</name>
    <dbReference type="NCBI Taxonomy" id="262757"/>
    <lineage>
        <taxon>Eukaryota</taxon>
        <taxon>Viridiplantae</taxon>
        <taxon>Streptophyta</taxon>
        <taxon>Embryophyta</taxon>
        <taxon>Tracheophyta</taxon>
        <taxon>Spermatophyta</taxon>
        <taxon>Magnoliopsida</taxon>
        <taxon>eudicotyledons</taxon>
        <taxon>Gunneridae</taxon>
        <taxon>Pentapetalae</taxon>
        <taxon>rosids</taxon>
        <taxon>fabids</taxon>
        <taxon>Fagales</taxon>
        <taxon>Myricaceae</taxon>
        <taxon>Morella</taxon>
    </lineage>
</organism>
<evidence type="ECO:0000313" key="3">
    <source>
        <dbReference type="Proteomes" id="UP000516437"/>
    </source>
</evidence>
<reference evidence="2 3" key="2">
    <citation type="journal article" date="2019" name="Plant Biotechnol. J.">
        <title>The red bayberry genome and genetic basis of sex determination.</title>
        <authorList>
            <person name="Jia H.M."/>
            <person name="Jia H.J."/>
            <person name="Cai Q.L."/>
            <person name="Wang Y."/>
            <person name="Zhao H.B."/>
            <person name="Yang W.F."/>
            <person name="Wang G.Y."/>
            <person name="Li Y.H."/>
            <person name="Zhan D.L."/>
            <person name="Shen Y.T."/>
            <person name="Niu Q.F."/>
            <person name="Chang L."/>
            <person name="Qiu J."/>
            <person name="Zhao L."/>
            <person name="Xie H.B."/>
            <person name="Fu W.Y."/>
            <person name="Jin J."/>
            <person name="Li X.W."/>
            <person name="Jiao Y."/>
            <person name="Zhou C.C."/>
            <person name="Tu T."/>
            <person name="Chai C.Y."/>
            <person name="Gao J.L."/>
            <person name="Fan L.J."/>
            <person name="van de Weg E."/>
            <person name="Wang J.Y."/>
            <person name="Gao Z.S."/>
        </authorList>
    </citation>
    <scope>NUCLEOTIDE SEQUENCE [LARGE SCALE GENOMIC DNA]</scope>
    <source>
        <tissue evidence="2">Leaves</tissue>
    </source>
</reference>
<evidence type="ECO:0000313" key="2">
    <source>
        <dbReference type="EMBL" id="KAB1215574.1"/>
    </source>
</evidence>
<gene>
    <name evidence="2" type="ORF">CJ030_MR4G017898</name>
    <name evidence="1" type="ORF">CJ030_MR4G017904</name>
</gene>
<reference evidence="2" key="3">
    <citation type="submission" date="2019-09" db="EMBL/GenBank/DDBJ databases">
        <authorList>
            <person name="Gao Z."/>
        </authorList>
    </citation>
    <scope>NUCLEOTIDE SEQUENCE</scope>
    <source>
        <tissue evidence="2">Leaves</tissue>
    </source>
</reference>
<dbReference type="EMBL" id="RXIC02000022">
    <property type="protein sequence ID" value="KAB1215568.1"/>
    <property type="molecule type" value="Genomic_DNA"/>
</dbReference>
<dbReference type="PANTHER" id="PTHR35312">
    <property type="entry name" value="OS07G0641800 PROTEIN"/>
    <property type="match status" value="1"/>
</dbReference>
<comment type="caution">
    <text evidence="2">The sequence shown here is derived from an EMBL/GenBank/DDBJ whole genome shotgun (WGS) entry which is preliminary data.</text>
</comment>
<reference evidence="2" key="1">
    <citation type="submission" date="2018-07" db="EMBL/GenBank/DDBJ databases">
        <authorList>
            <person name="Gao Z.-S."/>
            <person name="Jia H.-M."/>
            <person name="Jia H.-J."/>
            <person name="Cai Q.-L."/>
            <person name="Wang Y."/>
            <person name="Zhao H.-B."/>
        </authorList>
    </citation>
    <scope>NUCLEOTIDE SEQUENCE</scope>
    <source>
        <tissue evidence="2">Leaves</tissue>
    </source>
</reference>
<dbReference type="OrthoDB" id="1932122at2759"/>
<protein>
    <submittedName>
        <fullName evidence="2">Uncharacterized protein</fullName>
    </submittedName>
</protein>
<accession>A0A6A1VRL3</accession>
<keyword evidence="3" id="KW-1185">Reference proteome</keyword>
<dbReference type="EMBL" id="RXIC02000022">
    <property type="protein sequence ID" value="KAB1215574.1"/>
    <property type="molecule type" value="Genomic_DNA"/>
</dbReference>
<dbReference type="Proteomes" id="UP000516437">
    <property type="component" value="Chromosome 4"/>
</dbReference>